<dbReference type="InterPro" id="IPR009050">
    <property type="entry name" value="Globin-like_sf"/>
</dbReference>
<dbReference type="PRINTS" id="PR00260">
    <property type="entry name" value="CHEMTRNSDUCR"/>
</dbReference>
<proteinExistence type="inferred from homology"/>
<gene>
    <name evidence="5" type="ORF">H9635_18600</name>
</gene>
<dbReference type="SUPFAM" id="SSF46458">
    <property type="entry name" value="Globin-like"/>
    <property type="match status" value="1"/>
</dbReference>
<dbReference type="EMBL" id="JACSPZ010000015">
    <property type="protein sequence ID" value="MBD8038759.1"/>
    <property type="molecule type" value="Genomic_DNA"/>
</dbReference>
<protein>
    <submittedName>
        <fullName evidence="5">Globin-coupled sensor protein</fullName>
    </submittedName>
</protein>
<dbReference type="InterPro" id="IPR044398">
    <property type="entry name" value="Globin-sensor_dom"/>
</dbReference>
<dbReference type="Gene3D" id="1.10.287.950">
    <property type="entry name" value="Methyl-accepting chemotaxis protein"/>
    <property type="match status" value="1"/>
</dbReference>
<evidence type="ECO:0000256" key="2">
    <source>
        <dbReference type="ARBA" id="ARBA00029447"/>
    </source>
</evidence>
<reference evidence="5 6" key="1">
    <citation type="submission" date="2020-08" db="EMBL/GenBank/DDBJ databases">
        <title>A Genomic Blueprint of the Chicken Gut Microbiome.</title>
        <authorList>
            <person name="Gilroy R."/>
            <person name="Ravi A."/>
            <person name="Getino M."/>
            <person name="Pursley I."/>
            <person name="Horton D.L."/>
            <person name="Alikhan N.-F."/>
            <person name="Baker D."/>
            <person name="Gharbi K."/>
            <person name="Hall N."/>
            <person name="Watson M."/>
            <person name="Adriaenssens E.M."/>
            <person name="Foster-Nyarko E."/>
            <person name="Jarju S."/>
            <person name="Secka A."/>
            <person name="Antonio M."/>
            <person name="Oren A."/>
            <person name="Chaudhuri R."/>
            <person name="La Ragione R.M."/>
            <person name="Hildebrand F."/>
            <person name="Pallen M.J."/>
        </authorList>
    </citation>
    <scope>NUCLEOTIDE SEQUENCE [LARGE SCALE GENOMIC DNA]</scope>
    <source>
        <strain evidence="5 6">A46</strain>
    </source>
</reference>
<evidence type="ECO:0000313" key="6">
    <source>
        <dbReference type="Proteomes" id="UP000619101"/>
    </source>
</evidence>
<organism evidence="5 6">
    <name type="scientific">Solibacillus faecavium</name>
    <dbReference type="NCBI Taxonomy" id="2762221"/>
    <lineage>
        <taxon>Bacteria</taxon>
        <taxon>Bacillati</taxon>
        <taxon>Bacillota</taxon>
        <taxon>Bacilli</taxon>
        <taxon>Bacillales</taxon>
        <taxon>Caryophanaceae</taxon>
        <taxon>Solibacillus</taxon>
    </lineage>
</organism>
<dbReference type="InterPro" id="IPR004090">
    <property type="entry name" value="Chemotax_Me-accpt_rcpt"/>
</dbReference>
<evidence type="ECO:0000256" key="1">
    <source>
        <dbReference type="ARBA" id="ARBA00023224"/>
    </source>
</evidence>
<dbReference type="PROSITE" id="PS50111">
    <property type="entry name" value="CHEMOTAXIS_TRANSDUC_2"/>
    <property type="match status" value="1"/>
</dbReference>
<dbReference type="Gene3D" id="1.10.490.10">
    <property type="entry name" value="Globins"/>
    <property type="match status" value="1"/>
</dbReference>
<dbReference type="InterPro" id="IPR012292">
    <property type="entry name" value="Globin/Proto"/>
</dbReference>
<comment type="similarity">
    <text evidence="2">Belongs to the methyl-accepting chemotaxis (MCP) protein family.</text>
</comment>
<dbReference type="Pfam" id="PF11563">
    <property type="entry name" value="Protoglobin"/>
    <property type="match status" value="1"/>
</dbReference>
<dbReference type="PANTHER" id="PTHR32089:SF118">
    <property type="entry name" value="HEME-BASED AEROTACTIC TRANSDUCER HEMAT"/>
    <property type="match status" value="1"/>
</dbReference>
<sequence length="430" mass="48283">MFFKKRDRESHEDLPLHLEVMLAYISDKELRTQVQMLDLTEEDLKYLKVMKPYVDDNIEYIVDNFYKKLGLESSLVEIINKHSSIDRLKGTLKIHICEMFSGIIDDSYFEKRKKIARIHVHIGLKTKWYMTAFSNLLIDFTHLVIRHINKDEQRFLTLAAISKILNLEQQVVLEEYEAVVESKEEKLVEEKRKIGNSIIESSSNLAAMSEQTNASFQQLTAQSMVIVSHSKKASDISSVATEQANQGKVQVRNQSESMNAINQSVAMISSEIDKLADISKEMESTMGIVTSIANQTNLLALNAAIEAARAGEAGKGFGVVAGEVRKLSEQTKNSALNVEVLLQNTDSRTTKLLESLKEIKSVLLVGEESMKSTEVQFNAIVDSMVETKKQNDLVEQEMELIGEVIVELAGAFDEVTNSADTLAQISKDLE</sequence>
<keyword evidence="6" id="KW-1185">Reference proteome</keyword>
<accession>A0ABR8Y3H7</accession>
<evidence type="ECO:0000259" key="4">
    <source>
        <dbReference type="PROSITE" id="PS50111"/>
    </source>
</evidence>
<dbReference type="CDD" id="cd01068">
    <property type="entry name" value="globin_sensor"/>
    <property type="match status" value="1"/>
</dbReference>
<comment type="caution">
    <text evidence="5">The sequence shown here is derived from an EMBL/GenBank/DDBJ whole genome shotgun (WGS) entry which is preliminary data.</text>
</comment>
<evidence type="ECO:0000313" key="5">
    <source>
        <dbReference type="EMBL" id="MBD8038759.1"/>
    </source>
</evidence>
<dbReference type="Proteomes" id="UP000619101">
    <property type="component" value="Unassembled WGS sequence"/>
</dbReference>
<dbReference type="SMART" id="SM00283">
    <property type="entry name" value="MA"/>
    <property type="match status" value="1"/>
</dbReference>
<feature type="domain" description="Methyl-accepting transducer" evidence="4">
    <location>
        <begin position="196"/>
        <end position="423"/>
    </location>
</feature>
<dbReference type="InterPro" id="IPR039379">
    <property type="entry name" value="Protoglobin_sensor_dom"/>
</dbReference>
<dbReference type="Pfam" id="PF00015">
    <property type="entry name" value="MCPsignal"/>
    <property type="match status" value="1"/>
</dbReference>
<keyword evidence="1 3" id="KW-0807">Transducer</keyword>
<evidence type="ECO:0000256" key="3">
    <source>
        <dbReference type="PROSITE-ProRule" id="PRU00284"/>
    </source>
</evidence>
<dbReference type="SUPFAM" id="SSF58104">
    <property type="entry name" value="Methyl-accepting chemotaxis protein (MCP) signaling domain"/>
    <property type="match status" value="1"/>
</dbReference>
<name>A0ABR8Y3H7_9BACL</name>
<dbReference type="PANTHER" id="PTHR32089">
    <property type="entry name" value="METHYL-ACCEPTING CHEMOTAXIS PROTEIN MCPB"/>
    <property type="match status" value="1"/>
</dbReference>
<dbReference type="InterPro" id="IPR004089">
    <property type="entry name" value="MCPsignal_dom"/>
</dbReference>